<reference evidence="1" key="1">
    <citation type="submission" date="2014-09" db="EMBL/GenBank/DDBJ databases">
        <authorList>
            <person name="Magalhaes I.L.F."/>
            <person name="Oliveira U."/>
            <person name="Santos F.R."/>
            <person name="Vidigal T.H.D.A."/>
            <person name="Brescovit A.D."/>
            <person name="Santos A.J."/>
        </authorList>
    </citation>
    <scope>NUCLEOTIDE SEQUENCE</scope>
    <source>
        <tissue evidence="1">Shoot tissue taken approximately 20 cm above the soil surface</tissue>
    </source>
</reference>
<evidence type="ECO:0000313" key="1">
    <source>
        <dbReference type="EMBL" id="JAD58444.1"/>
    </source>
</evidence>
<accession>A0A0A9B359</accession>
<protein>
    <submittedName>
        <fullName evidence="1">Uncharacterized protein</fullName>
    </submittedName>
</protein>
<dbReference type="AlphaFoldDB" id="A0A0A9B359"/>
<sequence>MLCYGYSCSDHSANRLKEQRQIDDRIISRHTRSQQTFS</sequence>
<name>A0A0A9B359_ARUDO</name>
<reference evidence="1" key="2">
    <citation type="journal article" date="2015" name="Data Brief">
        <title>Shoot transcriptome of the giant reed, Arundo donax.</title>
        <authorList>
            <person name="Barrero R.A."/>
            <person name="Guerrero F.D."/>
            <person name="Moolhuijzen P."/>
            <person name="Goolsby J.A."/>
            <person name="Tidwell J."/>
            <person name="Bellgard S.E."/>
            <person name="Bellgard M.I."/>
        </authorList>
    </citation>
    <scope>NUCLEOTIDE SEQUENCE</scope>
    <source>
        <tissue evidence="1">Shoot tissue taken approximately 20 cm above the soil surface</tissue>
    </source>
</reference>
<organism evidence="1">
    <name type="scientific">Arundo donax</name>
    <name type="common">Giant reed</name>
    <name type="synonym">Donax arundinaceus</name>
    <dbReference type="NCBI Taxonomy" id="35708"/>
    <lineage>
        <taxon>Eukaryota</taxon>
        <taxon>Viridiplantae</taxon>
        <taxon>Streptophyta</taxon>
        <taxon>Embryophyta</taxon>
        <taxon>Tracheophyta</taxon>
        <taxon>Spermatophyta</taxon>
        <taxon>Magnoliopsida</taxon>
        <taxon>Liliopsida</taxon>
        <taxon>Poales</taxon>
        <taxon>Poaceae</taxon>
        <taxon>PACMAD clade</taxon>
        <taxon>Arundinoideae</taxon>
        <taxon>Arundineae</taxon>
        <taxon>Arundo</taxon>
    </lineage>
</organism>
<dbReference type="EMBL" id="GBRH01239451">
    <property type="protein sequence ID" value="JAD58444.1"/>
    <property type="molecule type" value="Transcribed_RNA"/>
</dbReference>
<proteinExistence type="predicted"/>